<keyword evidence="3" id="KW-0677">Repeat</keyword>
<dbReference type="GO" id="GO:0007409">
    <property type="term" value="P:axonogenesis"/>
    <property type="evidence" value="ECO:0007669"/>
    <property type="project" value="TreeGrafter"/>
</dbReference>
<dbReference type="GO" id="GO:0005634">
    <property type="term" value="C:nucleus"/>
    <property type="evidence" value="ECO:0007669"/>
    <property type="project" value="UniProtKB-SubCell"/>
</dbReference>
<dbReference type="Pfam" id="PF00046">
    <property type="entry name" value="Homeodomain"/>
    <property type="match status" value="1"/>
</dbReference>
<evidence type="ECO:0000256" key="5">
    <source>
        <dbReference type="ARBA" id="ARBA00023038"/>
    </source>
</evidence>
<dbReference type="GO" id="GO:0003677">
    <property type="term" value="F:DNA binding"/>
    <property type="evidence" value="ECO:0007669"/>
    <property type="project" value="UniProtKB-UniRule"/>
</dbReference>
<dbReference type="GO" id="GO:0000981">
    <property type="term" value="F:DNA-binding transcription factor activity, RNA polymerase II-specific"/>
    <property type="evidence" value="ECO:0007669"/>
    <property type="project" value="InterPro"/>
</dbReference>
<accession>A0A813RLW1</accession>
<evidence type="ECO:0000256" key="9">
    <source>
        <dbReference type="PROSITE-ProRule" id="PRU00108"/>
    </source>
</evidence>
<evidence type="ECO:0000259" key="11">
    <source>
        <dbReference type="PROSITE" id="PS50071"/>
    </source>
</evidence>
<evidence type="ECO:0000313" key="13">
    <source>
        <dbReference type="EMBL" id="CAF3977844.1"/>
    </source>
</evidence>
<evidence type="ECO:0000256" key="4">
    <source>
        <dbReference type="ARBA" id="ARBA00022833"/>
    </source>
</evidence>
<dbReference type="FunFam" id="1.10.10.60:FF:000041">
    <property type="entry name" value="insulin gene enhancer protein ISL-1"/>
    <property type="match status" value="1"/>
</dbReference>
<reference evidence="12" key="1">
    <citation type="submission" date="2021-02" db="EMBL/GenBank/DDBJ databases">
        <authorList>
            <person name="Nowell W R."/>
        </authorList>
    </citation>
    <scope>NUCLEOTIDE SEQUENCE</scope>
</reference>
<dbReference type="CDD" id="cd00086">
    <property type="entry name" value="homeodomain"/>
    <property type="match status" value="1"/>
</dbReference>
<evidence type="ECO:0000256" key="10">
    <source>
        <dbReference type="RuleBase" id="RU000682"/>
    </source>
</evidence>
<name>A0A813RLW1_9BILA</name>
<dbReference type="Proteomes" id="UP000663868">
    <property type="component" value="Unassembled WGS sequence"/>
</dbReference>
<keyword evidence="8 9" id="KW-0539">Nucleus</keyword>
<organism evidence="12 14">
    <name type="scientific">Adineta steineri</name>
    <dbReference type="NCBI Taxonomy" id="433720"/>
    <lineage>
        <taxon>Eukaryota</taxon>
        <taxon>Metazoa</taxon>
        <taxon>Spiralia</taxon>
        <taxon>Gnathifera</taxon>
        <taxon>Rotifera</taxon>
        <taxon>Eurotatoria</taxon>
        <taxon>Bdelloidea</taxon>
        <taxon>Adinetida</taxon>
        <taxon>Adinetidae</taxon>
        <taxon>Adineta</taxon>
    </lineage>
</organism>
<proteinExistence type="predicted"/>
<evidence type="ECO:0000256" key="7">
    <source>
        <dbReference type="ARBA" id="ARBA00023155"/>
    </source>
</evidence>
<dbReference type="InterPro" id="IPR009057">
    <property type="entry name" value="Homeodomain-like_sf"/>
</dbReference>
<dbReference type="PANTHER" id="PTHR24204">
    <property type="entry name" value="INSULIN GENE ENHANCER PROTEIN"/>
    <property type="match status" value="1"/>
</dbReference>
<dbReference type="GO" id="GO:0046872">
    <property type="term" value="F:metal ion binding"/>
    <property type="evidence" value="ECO:0007669"/>
    <property type="project" value="UniProtKB-KW"/>
</dbReference>
<evidence type="ECO:0000313" key="12">
    <source>
        <dbReference type="EMBL" id="CAF0783891.1"/>
    </source>
</evidence>
<keyword evidence="4" id="KW-0862">Zinc</keyword>
<keyword evidence="2" id="KW-0479">Metal-binding</keyword>
<dbReference type="EMBL" id="CAJOBB010002539">
    <property type="protein sequence ID" value="CAF3977844.1"/>
    <property type="molecule type" value="Genomic_DNA"/>
</dbReference>
<dbReference type="GO" id="GO:0048665">
    <property type="term" value="P:neuron fate specification"/>
    <property type="evidence" value="ECO:0007669"/>
    <property type="project" value="InterPro"/>
</dbReference>
<keyword evidence="5" id="KW-0440">LIM domain</keyword>
<keyword evidence="7 9" id="KW-0371">Homeobox</keyword>
<evidence type="ECO:0000256" key="1">
    <source>
        <dbReference type="ARBA" id="ARBA00004123"/>
    </source>
</evidence>
<dbReference type="SMART" id="SM00389">
    <property type="entry name" value="HOX"/>
    <property type="match status" value="1"/>
</dbReference>
<dbReference type="Gene3D" id="1.10.10.60">
    <property type="entry name" value="Homeodomain-like"/>
    <property type="match status" value="1"/>
</dbReference>
<evidence type="ECO:0000256" key="3">
    <source>
        <dbReference type="ARBA" id="ARBA00022737"/>
    </source>
</evidence>
<keyword evidence="6 9" id="KW-0238">DNA-binding</keyword>
<dbReference type="PANTHER" id="PTHR24204:SF8">
    <property type="entry name" value="TAILUP, ISOFORM A"/>
    <property type="match status" value="1"/>
</dbReference>
<dbReference type="InterPro" id="IPR001356">
    <property type="entry name" value="HD"/>
</dbReference>
<feature type="DNA-binding region" description="Homeobox" evidence="9">
    <location>
        <begin position="6"/>
        <end position="58"/>
    </location>
</feature>
<dbReference type="AlphaFoldDB" id="A0A813RLW1"/>
<dbReference type="GO" id="GO:0045944">
    <property type="term" value="P:positive regulation of transcription by RNA polymerase II"/>
    <property type="evidence" value="ECO:0007669"/>
    <property type="project" value="InterPro"/>
</dbReference>
<dbReference type="SUPFAM" id="SSF46689">
    <property type="entry name" value="Homeodomain-like"/>
    <property type="match status" value="1"/>
</dbReference>
<evidence type="ECO:0000256" key="2">
    <source>
        <dbReference type="ARBA" id="ARBA00022723"/>
    </source>
</evidence>
<comment type="caution">
    <text evidence="12">The sequence shown here is derived from an EMBL/GenBank/DDBJ whole genome shotgun (WGS) entry which is preliminary data.</text>
</comment>
<evidence type="ECO:0000256" key="6">
    <source>
        <dbReference type="ARBA" id="ARBA00023125"/>
    </source>
</evidence>
<dbReference type="Proteomes" id="UP000663860">
    <property type="component" value="Unassembled WGS sequence"/>
</dbReference>
<dbReference type="PROSITE" id="PS50071">
    <property type="entry name" value="HOMEOBOX_2"/>
    <property type="match status" value="1"/>
</dbReference>
<evidence type="ECO:0000256" key="8">
    <source>
        <dbReference type="ARBA" id="ARBA00023242"/>
    </source>
</evidence>
<feature type="domain" description="Homeobox" evidence="11">
    <location>
        <begin position="4"/>
        <end position="57"/>
    </location>
</feature>
<evidence type="ECO:0000313" key="14">
    <source>
        <dbReference type="Proteomes" id="UP000663860"/>
    </source>
</evidence>
<dbReference type="InterPro" id="IPR047169">
    <property type="entry name" value="ISL1/2-like"/>
</dbReference>
<sequence>MSKNKTTCMRTVLNEKQLLTLRTCYDVNPRPDAIMKEQLAEMTRLSSRVIHTWFQNKLECKDEKKSALAKQIQEQEKVPTSPNHSIPLGASSHIPNDMNIGLPPPSLVEVQYHSGGPWKTDNETYPSISNDYHHSQQQQQTFHDNVLNGLALEDDSNCFDTSEFSEEDSDTICDGSEISQLTLL</sequence>
<dbReference type="EMBL" id="CAJNOE010000037">
    <property type="protein sequence ID" value="CAF0783891.1"/>
    <property type="molecule type" value="Genomic_DNA"/>
</dbReference>
<gene>
    <name evidence="12" type="ORF">IZO911_LOCUS6003</name>
    <name evidence="13" type="ORF">KXQ929_LOCUS27162</name>
</gene>
<comment type="subcellular location">
    <subcellularLocation>
        <location evidence="1 9 10">Nucleus</location>
    </subcellularLocation>
</comment>
<protein>
    <recommendedName>
        <fullName evidence="11">Homeobox domain-containing protein</fullName>
    </recommendedName>
</protein>